<gene>
    <name evidence="1" type="ORF">IAA81_04775</name>
</gene>
<reference evidence="1" key="2">
    <citation type="journal article" date="2021" name="PeerJ">
        <title>Extensive microbial diversity within the chicken gut microbiome revealed by metagenomics and culture.</title>
        <authorList>
            <person name="Gilroy R."/>
            <person name="Ravi A."/>
            <person name="Getino M."/>
            <person name="Pursley I."/>
            <person name="Horton D.L."/>
            <person name="Alikhan N.F."/>
            <person name="Baker D."/>
            <person name="Gharbi K."/>
            <person name="Hall N."/>
            <person name="Watson M."/>
            <person name="Adriaenssens E.M."/>
            <person name="Foster-Nyarko E."/>
            <person name="Jarju S."/>
            <person name="Secka A."/>
            <person name="Antonio M."/>
            <person name="Oren A."/>
            <person name="Chaudhuri R.R."/>
            <person name="La Ragione R."/>
            <person name="Hildebrand F."/>
            <person name="Pallen M.J."/>
        </authorList>
    </citation>
    <scope>NUCLEOTIDE SEQUENCE</scope>
    <source>
        <strain evidence="1">10532</strain>
    </source>
</reference>
<protein>
    <submittedName>
        <fullName evidence="1">Uncharacterized protein</fullName>
    </submittedName>
</protein>
<dbReference type="Proteomes" id="UP000823638">
    <property type="component" value="Unassembled WGS sequence"/>
</dbReference>
<comment type="caution">
    <text evidence="1">The sequence shown here is derived from an EMBL/GenBank/DDBJ whole genome shotgun (WGS) entry which is preliminary data.</text>
</comment>
<evidence type="ECO:0000313" key="1">
    <source>
        <dbReference type="EMBL" id="MBO8457526.1"/>
    </source>
</evidence>
<proteinExistence type="predicted"/>
<accession>A0A9D9HP85</accession>
<dbReference type="EMBL" id="JADIMM010000068">
    <property type="protein sequence ID" value="MBO8457526.1"/>
    <property type="molecule type" value="Genomic_DNA"/>
</dbReference>
<organism evidence="1 2">
    <name type="scientific">Candidatus Gallitreponema excrementavium</name>
    <dbReference type="NCBI Taxonomy" id="2840840"/>
    <lineage>
        <taxon>Bacteria</taxon>
        <taxon>Pseudomonadati</taxon>
        <taxon>Spirochaetota</taxon>
        <taxon>Spirochaetia</taxon>
        <taxon>Spirochaetales</taxon>
        <taxon>Candidatus Gallitreponema</taxon>
    </lineage>
</organism>
<feature type="non-terminal residue" evidence="1">
    <location>
        <position position="1"/>
    </location>
</feature>
<dbReference type="AlphaFoldDB" id="A0A9D9HP85"/>
<name>A0A9D9HP85_9SPIR</name>
<evidence type="ECO:0000313" key="2">
    <source>
        <dbReference type="Proteomes" id="UP000823638"/>
    </source>
</evidence>
<sequence>NFWRFFFWYYVRKHQTEEVKVFLNEHPKVKEKIKETMLLELPNILDSQDVSFFDGDENMYQIVPFVYYIENIFEKDILDNVNLQNMKKFVAFPAWCLTEYGVHITGEYKWGKFETVFDWLETIMGVGKKSLIDYSIEIYPFLNSDISKTQIVSCLCNFLIQDDLKSDKVIYLIVQESAREFAIEYKSDDNLPGLNCTFQHFWDKYEPDISNLIESIVNFSLYKRDEKNYCRKSMCEYIIRHADSEKKKKIISTIKEGKSIHNLSEDIIYLLAKLGDEETTIKLIDEYINGKELDIHLYWSGHIFGITNASKKAFKKMIKLFEYTIQKDSDRRQYLHSLAVAMINQNVSTKNFKILKKYLEKIINYRRNHNQYFEYVQNFLNGVEQRVYQ</sequence>
<reference evidence="1" key="1">
    <citation type="submission" date="2020-10" db="EMBL/GenBank/DDBJ databases">
        <authorList>
            <person name="Gilroy R."/>
        </authorList>
    </citation>
    <scope>NUCLEOTIDE SEQUENCE</scope>
    <source>
        <strain evidence="1">10532</strain>
    </source>
</reference>